<proteinExistence type="predicted"/>
<dbReference type="OrthoDB" id="10436773at2759"/>
<dbReference type="AlphaFoldDB" id="A0A9P8IAS6"/>
<evidence type="ECO:0000313" key="3">
    <source>
        <dbReference type="Proteomes" id="UP000698800"/>
    </source>
</evidence>
<accession>A0A9P8IAS6</accession>
<gene>
    <name evidence="2" type="ORF">FGG08_001615</name>
</gene>
<sequence>MPPNPTREDPDLELELKRLQTVRASFEMLKGYVDVIAASVEGTVENFTAVHGYAKRLEAAVETAKKEGDDEKTKGKEEVKGRV</sequence>
<keyword evidence="3" id="KW-1185">Reference proteome</keyword>
<feature type="region of interest" description="Disordered" evidence="1">
    <location>
        <begin position="63"/>
        <end position="83"/>
    </location>
</feature>
<evidence type="ECO:0000313" key="2">
    <source>
        <dbReference type="EMBL" id="KAH0544170.1"/>
    </source>
</evidence>
<comment type="caution">
    <text evidence="2">The sequence shown here is derived from an EMBL/GenBank/DDBJ whole genome shotgun (WGS) entry which is preliminary data.</text>
</comment>
<organism evidence="2 3">
    <name type="scientific">Glutinoglossum americanum</name>
    <dbReference type="NCBI Taxonomy" id="1670608"/>
    <lineage>
        <taxon>Eukaryota</taxon>
        <taxon>Fungi</taxon>
        <taxon>Dikarya</taxon>
        <taxon>Ascomycota</taxon>
        <taxon>Pezizomycotina</taxon>
        <taxon>Geoglossomycetes</taxon>
        <taxon>Geoglossales</taxon>
        <taxon>Geoglossaceae</taxon>
        <taxon>Glutinoglossum</taxon>
    </lineage>
</organism>
<protein>
    <submittedName>
        <fullName evidence="2">Uncharacterized protein</fullName>
    </submittedName>
</protein>
<reference evidence="2" key="1">
    <citation type="submission" date="2021-03" db="EMBL/GenBank/DDBJ databases">
        <title>Comparative genomics and phylogenomic investigation of the class Geoglossomycetes provide insights into ecological specialization and systematics.</title>
        <authorList>
            <person name="Melie T."/>
            <person name="Pirro S."/>
            <person name="Miller A.N."/>
            <person name="Quandt A."/>
        </authorList>
    </citation>
    <scope>NUCLEOTIDE SEQUENCE</scope>
    <source>
        <strain evidence="2">GBOQ0MN5Z8</strain>
    </source>
</reference>
<name>A0A9P8IAS6_9PEZI</name>
<dbReference type="EMBL" id="JAGHQL010000022">
    <property type="protein sequence ID" value="KAH0544170.1"/>
    <property type="molecule type" value="Genomic_DNA"/>
</dbReference>
<evidence type="ECO:0000256" key="1">
    <source>
        <dbReference type="SAM" id="MobiDB-lite"/>
    </source>
</evidence>
<dbReference type="Proteomes" id="UP000698800">
    <property type="component" value="Unassembled WGS sequence"/>
</dbReference>